<evidence type="ECO:0000313" key="3">
    <source>
        <dbReference type="Proteomes" id="UP000275385"/>
    </source>
</evidence>
<name>A0A420YBN1_9PEZI</name>
<proteinExistence type="predicted"/>
<evidence type="ECO:0000313" key="2">
    <source>
        <dbReference type="EMBL" id="RKU45282.1"/>
    </source>
</evidence>
<feature type="region of interest" description="Disordered" evidence="1">
    <location>
        <begin position="80"/>
        <end position="116"/>
    </location>
</feature>
<protein>
    <submittedName>
        <fullName evidence="2">Uncharacterized protein</fullName>
    </submittedName>
</protein>
<reference evidence="2 3" key="1">
    <citation type="submission" date="2018-08" db="EMBL/GenBank/DDBJ databases">
        <title>Draft genome of the lignicolous fungus Coniochaeta pulveracea.</title>
        <authorList>
            <person name="Borstlap C.J."/>
            <person name="De Witt R.N."/>
            <person name="Botha A."/>
            <person name="Volschenk H."/>
        </authorList>
    </citation>
    <scope>NUCLEOTIDE SEQUENCE [LARGE SCALE GENOMIC DNA]</scope>
    <source>
        <strain evidence="2 3">CAB683</strain>
    </source>
</reference>
<feature type="compositionally biased region" description="Low complexity" evidence="1">
    <location>
        <begin position="152"/>
        <end position="162"/>
    </location>
</feature>
<gene>
    <name evidence="2" type="ORF">DL546_006074</name>
</gene>
<accession>A0A420YBN1</accession>
<keyword evidence="3" id="KW-1185">Reference proteome</keyword>
<organism evidence="2 3">
    <name type="scientific">Coniochaeta pulveracea</name>
    <dbReference type="NCBI Taxonomy" id="177199"/>
    <lineage>
        <taxon>Eukaryota</taxon>
        <taxon>Fungi</taxon>
        <taxon>Dikarya</taxon>
        <taxon>Ascomycota</taxon>
        <taxon>Pezizomycotina</taxon>
        <taxon>Sordariomycetes</taxon>
        <taxon>Sordariomycetidae</taxon>
        <taxon>Coniochaetales</taxon>
        <taxon>Coniochaetaceae</taxon>
        <taxon>Coniochaeta</taxon>
    </lineage>
</organism>
<dbReference type="EMBL" id="QVQW01000022">
    <property type="protein sequence ID" value="RKU45282.1"/>
    <property type="molecule type" value="Genomic_DNA"/>
</dbReference>
<comment type="caution">
    <text evidence="2">The sequence shown here is derived from an EMBL/GenBank/DDBJ whole genome shotgun (WGS) entry which is preliminary data.</text>
</comment>
<feature type="compositionally biased region" description="Basic and acidic residues" evidence="1">
    <location>
        <begin position="80"/>
        <end position="103"/>
    </location>
</feature>
<evidence type="ECO:0000256" key="1">
    <source>
        <dbReference type="SAM" id="MobiDB-lite"/>
    </source>
</evidence>
<dbReference type="AlphaFoldDB" id="A0A420YBN1"/>
<dbReference type="Proteomes" id="UP000275385">
    <property type="component" value="Unassembled WGS sequence"/>
</dbReference>
<feature type="region of interest" description="Disordered" evidence="1">
    <location>
        <begin position="136"/>
        <end position="186"/>
    </location>
</feature>
<feature type="compositionally biased region" description="Polar residues" evidence="1">
    <location>
        <begin position="176"/>
        <end position="186"/>
    </location>
</feature>
<sequence length="186" mass="20711">MAIDGTKAVRTRLDANSACRIQSCSRDQGFARRAAAAVRRNQQAAQQQQVQQIQNLVQQVQNQAGQIDVQAQYSQQQIQQREEVRQSEEHQQARDAHQAEQVDQHQQPDNQGPAESEVDNVAIHRWLQQCPVQEPWNFQGRSSQPVASPELTTRARASSSTRATRRSSDGGPGVSQADQVHTANQA</sequence>